<gene>
    <name evidence="1" type="ORF">EJB05_36957</name>
</gene>
<accession>A0A5J9TZG4</accession>
<evidence type="ECO:0000313" key="2">
    <source>
        <dbReference type="Proteomes" id="UP000324897"/>
    </source>
</evidence>
<dbReference type="Gramene" id="TVU16802">
    <property type="protein sequence ID" value="TVU16802"/>
    <property type="gene ID" value="EJB05_36957"/>
</dbReference>
<evidence type="ECO:0000313" key="1">
    <source>
        <dbReference type="EMBL" id="TVU16802.1"/>
    </source>
</evidence>
<dbReference type="PANTHER" id="PTHR34223:SF80">
    <property type="entry name" value="OS11G0205900 PROTEIN"/>
    <property type="match status" value="1"/>
</dbReference>
<proteinExistence type="predicted"/>
<feature type="non-terminal residue" evidence="1">
    <location>
        <position position="1"/>
    </location>
</feature>
<comment type="caution">
    <text evidence="1">The sequence shown here is derived from an EMBL/GenBank/DDBJ whole genome shotgun (WGS) entry which is preliminary data.</text>
</comment>
<evidence type="ECO:0008006" key="3">
    <source>
        <dbReference type="Google" id="ProtNLM"/>
    </source>
</evidence>
<dbReference type="AlphaFoldDB" id="A0A5J9TZG4"/>
<organism evidence="1 2">
    <name type="scientific">Eragrostis curvula</name>
    <name type="common">weeping love grass</name>
    <dbReference type="NCBI Taxonomy" id="38414"/>
    <lineage>
        <taxon>Eukaryota</taxon>
        <taxon>Viridiplantae</taxon>
        <taxon>Streptophyta</taxon>
        <taxon>Embryophyta</taxon>
        <taxon>Tracheophyta</taxon>
        <taxon>Spermatophyta</taxon>
        <taxon>Magnoliopsida</taxon>
        <taxon>Liliopsida</taxon>
        <taxon>Poales</taxon>
        <taxon>Poaceae</taxon>
        <taxon>PACMAD clade</taxon>
        <taxon>Chloridoideae</taxon>
        <taxon>Eragrostideae</taxon>
        <taxon>Eragrostidinae</taxon>
        <taxon>Eragrostis</taxon>
    </lineage>
</organism>
<reference evidence="1 2" key="1">
    <citation type="journal article" date="2019" name="Sci. Rep.">
        <title>A high-quality genome of Eragrostis curvula grass provides insights into Poaceae evolution and supports new strategies to enhance forage quality.</title>
        <authorList>
            <person name="Carballo J."/>
            <person name="Santos B.A.C.M."/>
            <person name="Zappacosta D."/>
            <person name="Garbus I."/>
            <person name="Selva J.P."/>
            <person name="Gallo C.A."/>
            <person name="Diaz A."/>
            <person name="Albertini E."/>
            <person name="Caccamo M."/>
            <person name="Echenique V."/>
        </authorList>
    </citation>
    <scope>NUCLEOTIDE SEQUENCE [LARGE SCALE GENOMIC DNA]</scope>
    <source>
        <strain evidence="2">cv. Victoria</strain>
        <tissue evidence="1">Leaf</tissue>
    </source>
</reference>
<protein>
    <recommendedName>
        <fullName evidence="3">F-box domain-containing protein</fullName>
    </recommendedName>
</protein>
<dbReference type="EMBL" id="RWGY01000030">
    <property type="protein sequence ID" value="TVU16802.1"/>
    <property type="molecule type" value="Genomic_DNA"/>
</dbReference>
<dbReference type="Proteomes" id="UP000324897">
    <property type="component" value="Unassembled WGS sequence"/>
</dbReference>
<sequence length="245" mass="27047">MAETGGDKKPAVPDLEDRISALPDGVLEYILGFLPADQLARPTLAPPVESVKHLSITCCDFENPQRTHISAPSLLSLQLCYSFGYAPLLEKIPSLESAVFNSPADFYAHEGWESCDACRKCWCDTDPIVDDILGEANDLYSLVRILERSPILEKLTLQLSGGYKWTGESEGRYRPSDQLPAISELLDMVEIKCRKIDERVSYIMEFLGGFIKHINVNLDSKPSTGSRQAPGSAAGWSMDGLYLDS</sequence>
<dbReference type="PANTHER" id="PTHR34223">
    <property type="entry name" value="OS11G0201299 PROTEIN"/>
    <property type="match status" value="1"/>
</dbReference>
<keyword evidence="2" id="KW-1185">Reference proteome</keyword>
<dbReference type="InterPro" id="IPR053197">
    <property type="entry name" value="F-box_SCFL_complex_component"/>
</dbReference>
<name>A0A5J9TZG4_9POAL</name>